<protein>
    <submittedName>
        <fullName evidence="1">Uncharacterized protein</fullName>
    </submittedName>
</protein>
<reference evidence="1 2" key="1">
    <citation type="submission" date="2024-04" db="EMBL/GenBank/DDBJ databases">
        <title>Human intestinal bacterial collection.</title>
        <authorList>
            <person name="Pauvert C."/>
            <person name="Hitch T.C.A."/>
            <person name="Clavel T."/>
        </authorList>
    </citation>
    <scope>NUCLEOTIDE SEQUENCE [LARGE SCALE GENOMIC DNA]</scope>
    <source>
        <strain evidence="1 2">CLA-SR-H026</strain>
    </source>
</reference>
<dbReference type="Proteomes" id="UP001481872">
    <property type="component" value="Unassembled WGS sequence"/>
</dbReference>
<name>A0ABV1J447_9FIRM</name>
<gene>
    <name evidence="1" type="ORF">AAA081_00250</name>
</gene>
<evidence type="ECO:0000313" key="2">
    <source>
        <dbReference type="Proteomes" id="UP001481872"/>
    </source>
</evidence>
<dbReference type="EMBL" id="JBBNPS010000001">
    <property type="protein sequence ID" value="MEQ3352735.1"/>
    <property type="molecule type" value="Genomic_DNA"/>
</dbReference>
<organism evidence="1 2">
    <name type="scientific">Aedoeadaptatus acetigenes</name>
    <dbReference type="NCBI Taxonomy" id="2981723"/>
    <lineage>
        <taxon>Bacteria</taxon>
        <taxon>Bacillati</taxon>
        <taxon>Bacillota</taxon>
        <taxon>Tissierellia</taxon>
        <taxon>Tissierellales</taxon>
        <taxon>Peptoniphilaceae</taxon>
        <taxon>Aedoeadaptatus</taxon>
    </lineage>
</organism>
<comment type="caution">
    <text evidence="1">The sequence shown here is derived from an EMBL/GenBank/DDBJ whole genome shotgun (WGS) entry which is preliminary data.</text>
</comment>
<proteinExistence type="predicted"/>
<dbReference type="Pfam" id="PF10934">
    <property type="entry name" value="Sheath_initiator"/>
    <property type="match status" value="1"/>
</dbReference>
<dbReference type="Gene3D" id="3.10.450.40">
    <property type="match status" value="1"/>
</dbReference>
<dbReference type="RefSeq" id="WP_349053156.1">
    <property type="nucleotide sequence ID" value="NZ_JBBNPS010000001.1"/>
</dbReference>
<evidence type="ECO:0000313" key="1">
    <source>
        <dbReference type="EMBL" id="MEQ3352735.1"/>
    </source>
</evidence>
<keyword evidence="2" id="KW-1185">Reference proteome</keyword>
<sequence length="120" mass="13745">MYKNTFKMVGGDIVVDGDLILVDGQEELRQNIENRLSVNVGEWFLNIGMGLDYAAISGKGIEDRGIEFALRECCFQDDRVKEVRDVRVKRNQETREALIEFVIIDKEDSPLYMEEVVNLG</sequence>
<dbReference type="InterPro" id="IPR020288">
    <property type="entry name" value="Sheath_initiator"/>
</dbReference>
<accession>A0ABV1J447</accession>